<organism evidence="1 2">
    <name type="scientific">Streptomyces montanus</name>
    <dbReference type="NCBI Taxonomy" id="2580423"/>
    <lineage>
        <taxon>Bacteria</taxon>
        <taxon>Bacillati</taxon>
        <taxon>Actinomycetota</taxon>
        <taxon>Actinomycetes</taxon>
        <taxon>Kitasatosporales</taxon>
        <taxon>Streptomycetaceae</taxon>
        <taxon>Streptomyces</taxon>
    </lineage>
</organism>
<dbReference type="AlphaFoldDB" id="A0A5R9FL12"/>
<dbReference type="InterPro" id="IPR027417">
    <property type="entry name" value="P-loop_NTPase"/>
</dbReference>
<keyword evidence="2" id="KW-1185">Reference proteome</keyword>
<proteinExistence type="predicted"/>
<dbReference type="EMBL" id="VBZC01000031">
    <property type="protein sequence ID" value="TLS43249.1"/>
    <property type="molecule type" value="Genomic_DNA"/>
</dbReference>
<name>A0A5R9FL12_9ACTN</name>
<comment type="caution">
    <text evidence="1">The sequence shown here is derived from an EMBL/GenBank/DDBJ whole genome shotgun (WGS) entry which is preliminary data.</text>
</comment>
<dbReference type="Proteomes" id="UP000305906">
    <property type="component" value="Unassembled WGS sequence"/>
</dbReference>
<protein>
    <recommendedName>
        <fullName evidence="3">Amino acid ABC transporter ATP-binding protein</fullName>
    </recommendedName>
</protein>
<evidence type="ECO:0008006" key="3">
    <source>
        <dbReference type="Google" id="ProtNLM"/>
    </source>
</evidence>
<accession>A0A5R9FL12</accession>
<dbReference type="SUPFAM" id="SSF52540">
    <property type="entry name" value="P-loop containing nucleoside triphosphate hydrolases"/>
    <property type="match status" value="1"/>
</dbReference>
<dbReference type="Gene3D" id="3.40.50.300">
    <property type="entry name" value="P-loop containing nucleotide triphosphate hydrolases"/>
    <property type="match status" value="1"/>
</dbReference>
<reference evidence="1 2" key="1">
    <citation type="submission" date="2019-05" db="EMBL/GenBank/DDBJ databases">
        <title>Streptomyces sp. NEAU-C151, a novel actinomycete isolated from soil.</title>
        <authorList>
            <person name="Han L."/>
            <person name="Jiang H."/>
        </authorList>
    </citation>
    <scope>NUCLEOTIDE SEQUENCE [LARGE SCALE GENOMIC DNA]</scope>
    <source>
        <strain evidence="1 2">NEAU-C151</strain>
    </source>
</reference>
<evidence type="ECO:0000313" key="2">
    <source>
        <dbReference type="Proteomes" id="UP000305906"/>
    </source>
</evidence>
<dbReference type="RefSeq" id="WP_138047655.1">
    <property type="nucleotide sequence ID" value="NZ_VBZC01000031.1"/>
</dbReference>
<gene>
    <name evidence="1" type="ORF">FE633_26225</name>
</gene>
<evidence type="ECO:0000313" key="1">
    <source>
        <dbReference type="EMBL" id="TLS43249.1"/>
    </source>
</evidence>
<sequence>MLTKLKQEEGIASVIVIHDMAFASKAADRLCFFGDGVIKEDALPGEAFTHPRTPGLRAFIDATGSEPRRVPVVPPPPP</sequence>